<dbReference type="Proteomes" id="UP000652761">
    <property type="component" value="Unassembled WGS sequence"/>
</dbReference>
<dbReference type="InterPro" id="IPR026113">
    <property type="entry name" value="METTL2/6/8-like"/>
</dbReference>
<keyword evidence="3" id="KW-0808">Transferase</keyword>
<evidence type="ECO:0000259" key="4">
    <source>
        <dbReference type="Pfam" id="PF08242"/>
    </source>
</evidence>
<evidence type="ECO:0000313" key="6">
    <source>
        <dbReference type="Proteomes" id="UP000652761"/>
    </source>
</evidence>
<dbReference type="InterPro" id="IPR029063">
    <property type="entry name" value="SAM-dependent_MTases_sf"/>
</dbReference>
<comment type="caution">
    <text evidence="5">The sequence shown here is derived from an EMBL/GenBank/DDBJ whole genome shotgun (WGS) entry which is preliminary data.</text>
</comment>
<dbReference type="Pfam" id="PF08242">
    <property type="entry name" value="Methyltransf_12"/>
    <property type="match status" value="1"/>
</dbReference>
<dbReference type="CDD" id="cd02440">
    <property type="entry name" value="AdoMet_MTases"/>
    <property type="match status" value="1"/>
</dbReference>
<keyword evidence="6" id="KW-1185">Reference proteome</keyword>
<dbReference type="Gene3D" id="3.40.50.150">
    <property type="entry name" value="Vaccinia Virus protein VP39"/>
    <property type="match status" value="1"/>
</dbReference>
<dbReference type="OrthoDB" id="755250at2759"/>
<dbReference type="SUPFAM" id="SSF53335">
    <property type="entry name" value="S-adenosyl-L-methionine-dependent methyltransferases"/>
    <property type="match status" value="1"/>
</dbReference>
<accession>A0A843V7T4</accession>
<dbReference type="GO" id="GO:0008173">
    <property type="term" value="F:RNA methyltransferase activity"/>
    <property type="evidence" value="ECO:0007669"/>
    <property type="project" value="UniProtKB-ARBA"/>
</dbReference>
<sequence length="203" mass="22730">MALASSPLRQRPSLLVPFRDGLHRVAPCRHRVLSFAAGNELPHLSAGRGRRGGGGNNVDRYANNPGKYWDQFYRRHDNKFFKDRHYLEKDWGRYFYVGNDKDAFGEPKVVLEVGDLMTLGIVLVGCGAGNTLFPLLDAFPEVFVHACDISPHAVSLIKSNGAFRHERVNAFVCDVTLDDLCKKVDQSSVDIITLVMVPFILDK</sequence>
<dbReference type="PANTHER" id="PTHR22809:SF8">
    <property type="entry name" value="TRNA N(3)-METHYLCYTIDINE METHYLTRANSFERASE"/>
    <property type="match status" value="1"/>
</dbReference>
<evidence type="ECO:0000256" key="2">
    <source>
        <dbReference type="ARBA" id="ARBA00022603"/>
    </source>
</evidence>
<protein>
    <recommendedName>
        <fullName evidence="4">Methyltransferase type 12 domain-containing protein</fullName>
    </recommendedName>
</protein>
<dbReference type="PANTHER" id="PTHR22809">
    <property type="entry name" value="METHYLTRANSFERASE-RELATED"/>
    <property type="match status" value="1"/>
</dbReference>
<gene>
    <name evidence="5" type="ORF">Taro_027087</name>
</gene>
<dbReference type="AlphaFoldDB" id="A0A843V7T4"/>
<comment type="similarity">
    <text evidence="1">Belongs to the methyltransferase superfamily. METL family.</text>
</comment>
<organism evidence="5 6">
    <name type="scientific">Colocasia esculenta</name>
    <name type="common">Wild taro</name>
    <name type="synonym">Arum esculentum</name>
    <dbReference type="NCBI Taxonomy" id="4460"/>
    <lineage>
        <taxon>Eukaryota</taxon>
        <taxon>Viridiplantae</taxon>
        <taxon>Streptophyta</taxon>
        <taxon>Embryophyta</taxon>
        <taxon>Tracheophyta</taxon>
        <taxon>Spermatophyta</taxon>
        <taxon>Magnoliopsida</taxon>
        <taxon>Liliopsida</taxon>
        <taxon>Araceae</taxon>
        <taxon>Aroideae</taxon>
        <taxon>Colocasieae</taxon>
        <taxon>Colocasia</taxon>
    </lineage>
</organism>
<dbReference type="GO" id="GO:0032259">
    <property type="term" value="P:methylation"/>
    <property type="evidence" value="ECO:0007669"/>
    <property type="project" value="UniProtKB-KW"/>
</dbReference>
<proteinExistence type="inferred from homology"/>
<name>A0A843V7T4_COLES</name>
<evidence type="ECO:0000313" key="5">
    <source>
        <dbReference type="EMBL" id="MQL94432.1"/>
    </source>
</evidence>
<evidence type="ECO:0000256" key="1">
    <source>
        <dbReference type="ARBA" id="ARBA00009725"/>
    </source>
</evidence>
<evidence type="ECO:0000256" key="3">
    <source>
        <dbReference type="ARBA" id="ARBA00022679"/>
    </source>
</evidence>
<dbReference type="EMBL" id="NMUH01001675">
    <property type="protein sequence ID" value="MQL94432.1"/>
    <property type="molecule type" value="Genomic_DNA"/>
</dbReference>
<keyword evidence="2" id="KW-0489">Methyltransferase</keyword>
<dbReference type="InterPro" id="IPR013217">
    <property type="entry name" value="Methyltransf_12"/>
</dbReference>
<reference evidence="5" key="1">
    <citation type="submission" date="2017-07" db="EMBL/GenBank/DDBJ databases">
        <title>Taro Niue Genome Assembly and Annotation.</title>
        <authorList>
            <person name="Atibalentja N."/>
            <person name="Keating K."/>
            <person name="Fields C.J."/>
        </authorList>
    </citation>
    <scope>NUCLEOTIDE SEQUENCE</scope>
    <source>
        <strain evidence="5">Niue_2</strain>
        <tissue evidence="5">Leaf</tissue>
    </source>
</reference>
<dbReference type="GO" id="GO:0008757">
    <property type="term" value="F:S-adenosylmethionine-dependent methyltransferase activity"/>
    <property type="evidence" value="ECO:0007669"/>
    <property type="project" value="UniProtKB-ARBA"/>
</dbReference>
<feature type="domain" description="Methyltransferase type 12" evidence="4">
    <location>
        <begin position="124"/>
        <end position="195"/>
    </location>
</feature>